<sequence>MATTFGKLPEFCPDSGYTLSNKKHALCVVPKDEALSVQWAESDPAPKLLQEYYAVCVRHFYDRYICRHFEHAVKG</sequence>
<dbReference type="Proteomes" id="UP000821845">
    <property type="component" value="Chromosome 1"/>
</dbReference>
<keyword evidence="2" id="KW-1185">Reference proteome</keyword>
<dbReference type="EMBL" id="CM023481">
    <property type="protein sequence ID" value="KAH6944814.1"/>
    <property type="molecule type" value="Genomic_DNA"/>
</dbReference>
<evidence type="ECO:0000313" key="2">
    <source>
        <dbReference type="Proteomes" id="UP000821845"/>
    </source>
</evidence>
<reference evidence="1" key="1">
    <citation type="submission" date="2020-05" db="EMBL/GenBank/DDBJ databases">
        <title>Large-scale comparative analyses of tick genomes elucidate their genetic diversity and vector capacities.</title>
        <authorList>
            <person name="Jia N."/>
            <person name="Wang J."/>
            <person name="Shi W."/>
            <person name="Du L."/>
            <person name="Sun Y."/>
            <person name="Zhan W."/>
            <person name="Jiang J."/>
            <person name="Wang Q."/>
            <person name="Zhang B."/>
            <person name="Ji P."/>
            <person name="Sakyi L.B."/>
            <person name="Cui X."/>
            <person name="Yuan T."/>
            <person name="Jiang B."/>
            <person name="Yang W."/>
            <person name="Lam T.T.-Y."/>
            <person name="Chang Q."/>
            <person name="Ding S."/>
            <person name="Wang X."/>
            <person name="Zhu J."/>
            <person name="Ruan X."/>
            <person name="Zhao L."/>
            <person name="Wei J."/>
            <person name="Que T."/>
            <person name="Du C."/>
            <person name="Cheng J."/>
            <person name="Dai P."/>
            <person name="Han X."/>
            <person name="Huang E."/>
            <person name="Gao Y."/>
            <person name="Liu J."/>
            <person name="Shao H."/>
            <person name="Ye R."/>
            <person name="Li L."/>
            <person name="Wei W."/>
            <person name="Wang X."/>
            <person name="Wang C."/>
            <person name="Yang T."/>
            <person name="Huo Q."/>
            <person name="Li W."/>
            <person name="Guo W."/>
            <person name="Chen H."/>
            <person name="Zhou L."/>
            <person name="Ni X."/>
            <person name="Tian J."/>
            <person name="Zhou Y."/>
            <person name="Sheng Y."/>
            <person name="Liu T."/>
            <person name="Pan Y."/>
            <person name="Xia L."/>
            <person name="Li J."/>
            <person name="Zhao F."/>
            <person name="Cao W."/>
        </authorList>
    </citation>
    <scope>NUCLEOTIDE SEQUENCE</scope>
    <source>
        <strain evidence="1">Hyas-2018</strain>
    </source>
</reference>
<comment type="caution">
    <text evidence="1">The sequence shown here is derived from an EMBL/GenBank/DDBJ whole genome shotgun (WGS) entry which is preliminary data.</text>
</comment>
<accession>A0ACB7TIY6</accession>
<evidence type="ECO:0000313" key="1">
    <source>
        <dbReference type="EMBL" id="KAH6944814.1"/>
    </source>
</evidence>
<protein>
    <submittedName>
        <fullName evidence="1">Uncharacterized protein</fullName>
    </submittedName>
</protein>
<proteinExistence type="predicted"/>
<organism evidence="1 2">
    <name type="scientific">Hyalomma asiaticum</name>
    <name type="common">Tick</name>
    <dbReference type="NCBI Taxonomy" id="266040"/>
    <lineage>
        <taxon>Eukaryota</taxon>
        <taxon>Metazoa</taxon>
        <taxon>Ecdysozoa</taxon>
        <taxon>Arthropoda</taxon>
        <taxon>Chelicerata</taxon>
        <taxon>Arachnida</taxon>
        <taxon>Acari</taxon>
        <taxon>Parasitiformes</taxon>
        <taxon>Ixodida</taxon>
        <taxon>Ixodoidea</taxon>
        <taxon>Ixodidae</taxon>
        <taxon>Hyalomminae</taxon>
        <taxon>Hyalomma</taxon>
    </lineage>
</organism>
<name>A0ACB7TIY6_HYAAI</name>
<gene>
    <name evidence="1" type="ORF">HPB50_005303</name>
</gene>